<proteinExistence type="predicted"/>
<reference evidence="2" key="2">
    <citation type="submission" date="2020-11" db="EMBL/GenBank/DDBJ databases">
        <authorList>
            <person name="McCartney M.A."/>
            <person name="Auch B."/>
            <person name="Kono T."/>
            <person name="Mallez S."/>
            <person name="Becker A."/>
            <person name="Gohl D.M."/>
            <person name="Silverstein K.A.T."/>
            <person name="Koren S."/>
            <person name="Bechman K.B."/>
            <person name="Herman A."/>
            <person name="Abrahante J.E."/>
            <person name="Garbe J."/>
        </authorList>
    </citation>
    <scope>NUCLEOTIDE SEQUENCE</scope>
    <source>
        <strain evidence="2">Duluth1</strain>
        <tissue evidence="2">Whole animal</tissue>
    </source>
</reference>
<dbReference type="Proteomes" id="UP000828390">
    <property type="component" value="Unassembled WGS sequence"/>
</dbReference>
<keyword evidence="3" id="KW-1185">Reference proteome</keyword>
<accession>A0A9D4LBG0</accession>
<protein>
    <submittedName>
        <fullName evidence="2">Uncharacterized protein</fullName>
    </submittedName>
</protein>
<name>A0A9D4LBG0_DREPO</name>
<dbReference type="EMBL" id="JAIWYP010000003">
    <property type="protein sequence ID" value="KAH3854995.1"/>
    <property type="molecule type" value="Genomic_DNA"/>
</dbReference>
<dbReference type="AlphaFoldDB" id="A0A9D4LBG0"/>
<reference evidence="2" key="1">
    <citation type="journal article" date="2019" name="bioRxiv">
        <title>The Genome of the Zebra Mussel, Dreissena polymorpha: A Resource for Invasive Species Research.</title>
        <authorList>
            <person name="McCartney M.A."/>
            <person name="Auch B."/>
            <person name="Kono T."/>
            <person name="Mallez S."/>
            <person name="Zhang Y."/>
            <person name="Obille A."/>
            <person name="Becker A."/>
            <person name="Abrahante J.E."/>
            <person name="Garbe J."/>
            <person name="Badalamenti J.P."/>
            <person name="Herman A."/>
            <person name="Mangelson H."/>
            <person name="Liachko I."/>
            <person name="Sullivan S."/>
            <person name="Sone E.D."/>
            <person name="Koren S."/>
            <person name="Silverstein K.A.T."/>
            <person name="Beckman K.B."/>
            <person name="Gohl D.M."/>
        </authorList>
    </citation>
    <scope>NUCLEOTIDE SEQUENCE</scope>
    <source>
        <strain evidence="2">Duluth1</strain>
        <tissue evidence="2">Whole animal</tissue>
    </source>
</reference>
<evidence type="ECO:0000256" key="1">
    <source>
        <dbReference type="SAM" id="MobiDB-lite"/>
    </source>
</evidence>
<comment type="caution">
    <text evidence="2">The sequence shown here is derived from an EMBL/GenBank/DDBJ whole genome shotgun (WGS) entry which is preliminary data.</text>
</comment>
<sequence>MDLIAAAAFGQAFRSKEFQDKCLTSSSTRGNLGYLNNMNLHGGNISPEIWLWTDGRKDGRTDGQSQNNIPPPMAGDNKCRTDGQPDNAKTISLRLWQGIIIAETGIFKLFT</sequence>
<feature type="region of interest" description="Disordered" evidence="1">
    <location>
        <begin position="55"/>
        <end position="84"/>
    </location>
</feature>
<evidence type="ECO:0000313" key="3">
    <source>
        <dbReference type="Proteomes" id="UP000828390"/>
    </source>
</evidence>
<evidence type="ECO:0000313" key="2">
    <source>
        <dbReference type="EMBL" id="KAH3854995.1"/>
    </source>
</evidence>
<gene>
    <name evidence="2" type="ORF">DPMN_097555</name>
</gene>
<organism evidence="2 3">
    <name type="scientific">Dreissena polymorpha</name>
    <name type="common">Zebra mussel</name>
    <name type="synonym">Mytilus polymorpha</name>
    <dbReference type="NCBI Taxonomy" id="45954"/>
    <lineage>
        <taxon>Eukaryota</taxon>
        <taxon>Metazoa</taxon>
        <taxon>Spiralia</taxon>
        <taxon>Lophotrochozoa</taxon>
        <taxon>Mollusca</taxon>
        <taxon>Bivalvia</taxon>
        <taxon>Autobranchia</taxon>
        <taxon>Heteroconchia</taxon>
        <taxon>Euheterodonta</taxon>
        <taxon>Imparidentia</taxon>
        <taxon>Neoheterodontei</taxon>
        <taxon>Myida</taxon>
        <taxon>Dreissenoidea</taxon>
        <taxon>Dreissenidae</taxon>
        <taxon>Dreissena</taxon>
    </lineage>
</organism>